<protein>
    <recommendedName>
        <fullName evidence="1">Trehalose 2-sulfotransferase</fullName>
    </recommendedName>
</protein>
<proteinExistence type="inferred from homology"/>
<sequence>MTCATPSRPSTANSTDVRELDWSQVNACLPSSTVMHPDFDSYLICATPRSGSTLLCGLLDSSGVAGHPASYFNRKSLNEYADDWRIARPRDGRIDEAFVRAALTAGKTSNGVFGGRIMAETLPELISGLAAAASIPAVTDVDLLSAQLGQLRFVHLRRRDVVAQAVSWAKSLQTHFWHPGEAVAPGGQDPHYDEELIGRLVATIERSEADWTVWFASHSIVPCEVTYEELAADPLRTAQKVLDYLGLNVPPDRQLRVGHHRQADQLNADWITRFKSR</sequence>
<comment type="pathway">
    <text evidence="1">Glycolipid metabolism.</text>
</comment>
<dbReference type="PIRSF" id="PIRSF021497">
    <property type="entry name" value="Sulphotransferase_Stf0"/>
    <property type="match status" value="1"/>
</dbReference>
<dbReference type="OrthoDB" id="5562925at2"/>
<dbReference type="STRING" id="568872.GA0070624_2653"/>
<dbReference type="AlphaFoldDB" id="A0A1C6S0L4"/>
<evidence type="ECO:0000259" key="2">
    <source>
        <dbReference type="Pfam" id="PF09037"/>
    </source>
</evidence>
<evidence type="ECO:0000313" key="3">
    <source>
        <dbReference type="EMBL" id="SCL23013.1"/>
    </source>
</evidence>
<dbReference type="Proteomes" id="UP000199413">
    <property type="component" value="Unassembled WGS sequence"/>
</dbReference>
<dbReference type="GO" id="GO:0016740">
    <property type="term" value="F:transferase activity"/>
    <property type="evidence" value="ECO:0007669"/>
    <property type="project" value="UniProtKB-UniRule"/>
</dbReference>
<reference evidence="4" key="1">
    <citation type="submission" date="2016-06" db="EMBL/GenBank/DDBJ databases">
        <authorList>
            <person name="Varghese N."/>
            <person name="Submissions Spin"/>
        </authorList>
    </citation>
    <scope>NUCLEOTIDE SEQUENCE [LARGE SCALE GENOMIC DNA]</scope>
    <source>
        <strain evidence="4">DSM 45431</strain>
    </source>
</reference>
<keyword evidence="4" id="KW-1185">Reference proteome</keyword>
<dbReference type="Gene3D" id="3.40.50.300">
    <property type="entry name" value="P-loop containing nucleotide triphosphate hydrolases"/>
    <property type="match status" value="1"/>
</dbReference>
<keyword evidence="1" id="KW-0119">Carbohydrate metabolism</keyword>
<dbReference type="Pfam" id="PF09037">
    <property type="entry name" value="Sulphotransf"/>
    <property type="match status" value="1"/>
</dbReference>
<dbReference type="EMBL" id="FMHV01000002">
    <property type="protein sequence ID" value="SCL23013.1"/>
    <property type="molecule type" value="Genomic_DNA"/>
</dbReference>
<evidence type="ECO:0000313" key="4">
    <source>
        <dbReference type="Proteomes" id="UP000199413"/>
    </source>
</evidence>
<comment type="function">
    <text evidence="1">Catalyzes the sulfuryl group transfer from 3'-phosphoadenosine-5'-phosphosulfate (PAPS) to trehalose, leading to trehalose-2-sulfate (T2S).</text>
</comment>
<evidence type="ECO:0000256" key="1">
    <source>
        <dbReference type="PIRNR" id="PIRNR021497"/>
    </source>
</evidence>
<organism evidence="3 4">
    <name type="scientific">Micromonospora rhizosphaerae</name>
    <dbReference type="NCBI Taxonomy" id="568872"/>
    <lineage>
        <taxon>Bacteria</taxon>
        <taxon>Bacillati</taxon>
        <taxon>Actinomycetota</taxon>
        <taxon>Actinomycetes</taxon>
        <taxon>Micromonosporales</taxon>
        <taxon>Micromonosporaceae</taxon>
        <taxon>Micromonospora</taxon>
    </lineage>
</organism>
<comment type="similarity">
    <text evidence="1">Belongs to the Stf0 sulfotransferase family.</text>
</comment>
<keyword evidence="1 3" id="KW-0808">Transferase</keyword>
<comment type="catalytic activity">
    <reaction evidence="1">
        <text>alpha,alpha-trehalose + 3'-phosphoadenylyl sulfate = 2-O-sulfo-alpha,alpha-trehalose + adenosine 3',5'-bisphosphate + H(+)</text>
        <dbReference type="Rhea" id="RHEA:41608"/>
        <dbReference type="ChEBI" id="CHEBI:15378"/>
        <dbReference type="ChEBI" id="CHEBI:16551"/>
        <dbReference type="ChEBI" id="CHEBI:58339"/>
        <dbReference type="ChEBI" id="CHEBI:58343"/>
        <dbReference type="ChEBI" id="CHEBI:60091"/>
        <dbReference type="EC" id="2.8.2.37"/>
    </reaction>
</comment>
<dbReference type="SUPFAM" id="SSF52540">
    <property type="entry name" value="P-loop containing nucleoside triphosphate hydrolases"/>
    <property type="match status" value="1"/>
</dbReference>
<dbReference type="InterPro" id="IPR015124">
    <property type="entry name" value="Stf0"/>
</dbReference>
<gene>
    <name evidence="3" type="ORF">GA0070624_2653</name>
</gene>
<feature type="domain" description="Sulphotransferase Stf0" evidence="2">
    <location>
        <begin position="41"/>
        <end position="276"/>
    </location>
</feature>
<dbReference type="InterPro" id="IPR024628">
    <property type="entry name" value="Sulfotransferase_Stf0_dom"/>
</dbReference>
<accession>A0A1C6S0L4</accession>
<name>A0A1C6S0L4_9ACTN</name>
<dbReference type="InterPro" id="IPR027417">
    <property type="entry name" value="P-loop_NTPase"/>
</dbReference>